<reference evidence="3" key="1">
    <citation type="journal article" date="2019" name="Int. J. Syst. Evol. Microbiol.">
        <title>The Global Catalogue of Microorganisms (GCM) 10K type strain sequencing project: providing services to taxonomists for standard genome sequencing and annotation.</title>
        <authorList>
            <consortium name="The Broad Institute Genomics Platform"/>
            <consortium name="The Broad Institute Genome Sequencing Center for Infectious Disease"/>
            <person name="Wu L."/>
            <person name="Ma J."/>
        </authorList>
    </citation>
    <scope>NUCLEOTIDE SEQUENCE [LARGE SCALE GENOMIC DNA]</scope>
    <source>
        <strain evidence="3">JCM 18053</strain>
    </source>
</reference>
<accession>A0ABP9NVH9</accession>
<evidence type="ECO:0000313" key="3">
    <source>
        <dbReference type="Proteomes" id="UP001499852"/>
    </source>
</evidence>
<evidence type="ECO:0000256" key="1">
    <source>
        <dbReference type="SAM" id="MobiDB-lite"/>
    </source>
</evidence>
<keyword evidence="3" id="KW-1185">Reference proteome</keyword>
<evidence type="ECO:0008006" key="4">
    <source>
        <dbReference type="Google" id="ProtNLM"/>
    </source>
</evidence>
<protein>
    <recommendedName>
        <fullName evidence="4">DNA methylase</fullName>
    </recommendedName>
</protein>
<gene>
    <name evidence="2" type="ORF">GCM10023213_07160</name>
</gene>
<dbReference type="EMBL" id="BAABIA010000002">
    <property type="protein sequence ID" value="GAA5134862.1"/>
    <property type="molecule type" value="Genomic_DNA"/>
</dbReference>
<dbReference type="InterPro" id="IPR029063">
    <property type="entry name" value="SAM-dependent_MTases_sf"/>
</dbReference>
<proteinExistence type="predicted"/>
<dbReference type="SUPFAM" id="SSF53335">
    <property type="entry name" value="S-adenosyl-L-methionine-dependent methyltransferases"/>
    <property type="match status" value="1"/>
</dbReference>
<feature type="region of interest" description="Disordered" evidence="1">
    <location>
        <begin position="1"/>
        <end position="20"/>
    </location>
</feature>
<name>A0ABP9NVH9_9BACT</name>
<evidence type="ECO:0000313" key="2">
    <source>
        <dbReference type="EMBL" id="GAA5134862.1"/>
    </source>
</evidence>
<dbReference type="Proteomes" id="UP001499852">
    <property type="component" value="Unassembled WGS sequence"/>
</dbReference>
<organism evidence="2 3">
    <name type="scientific">Prosthecobacter algae</name>
    <dbReference type="NCBI Taxonomy" id="1144682"/>
    <lineage>
        <taxon>Bacteria</taxon>
        <taxon>Pseudomonadati</taxon>
        <taxon>Verrucomicrobiota</taxon>
        <taxon>Verrucomicrobiia</taxon>
        <taxon>Verrucomicrobiales</taxon>
        <taxon>Verrucomicrobiaceae</taxon>
        <taxon>Prosthecobacter</taxon>
    </lineage>
</organism>
<dbReference type="PRINTS" id="PR00507">
    <property type="entry name" value="N12N6MTFRASE"/>
</dbReference>
<sequence length="249" mass="28021">MTFSSAIVNPHYAGTRHQPRTKQAVYARLPDAPINGSPVPHLTSLYHNNDRDAYGDRRYPGNCGGMLIRDLITYFSPGNVLDPMTGSGTCADVCKELSLPCTSLDIRYGFDATDPACYEKQLNGAKFDFIWAHPPYWRQKLYTVNSRDLSRTDSLPEFLEGYASFIRCCAESLQPNGKFAILMGDYNDRSGFIPLVHYTKELAFKAGLRQHCTDIIRFSHGASSSRKVYRSSFIPGLHDVCMIFEKIPQ</sequence>
<comment type="caution">
    <text evidence="2">The sequence shown here is derived from an EMBL/GenBank/DDBJ whole genome shotgun (WGS) entry which is preliminary data.</text>
</comment>
<dbReference type="RefSeq" id="WP_345735001.1">
    <property type="nucleotide sequence ID" value="NZ_BAABIA010000002.1"/>
</dbReference>
<dbReference type="Gene3D" id="3.40.50.150">
    <property type="entry name" value="Vaccinia Virus protein VP39"/>
    <property type="match status" value="1"/>
</dbReference>